<accession>A0A147I6X8</accession>
<gene>
    <name evidence="1" type="ORF">NS334_04905</name>
</gene>
<evidence type="ECO:0000313" key="1">
    <source>
        <dbReference type="EMBL" id="KTT74718.1"/>
    </source>
</evidence>
<dbReference type="AlphaFoldDB" id="A0A147I6X8"/>
<name>A0A147I6X8_9SPHN</name>
<keyword evidence="2" id="KW-1185">Reference proteome</keyword>
<dbReference type="OrthoDB" id="7546511at2"/>
<reference evidence="1 2" key="1">
    <citation type="journal article" date="2016" name="Front. Microbiol.">
        <title>Genomic Resource of Rice Seed Associated Bacteria.</title>
        <authorList>
            <person name="Midha S."/>
            <person name="Bansal K."/>
            <person name="Sharma S."/>
            <person name="Kumar N."/>
            <person name="Patil P.P."/>
            <person name="Chaudhry V."/>
            <person name="Patil P.B."/>
        </authorList>
    </citation>
    <scope>NUCLEOTIDE SEQUENCE [LARGE SCALE GENOMIC DNA]</scope>
    <source>
        <strain evidence="1 2">NS334</strain>
    </source>
</reference>
<dbReference type="PATRIC" id="fig|869719.3.peg.363"/>
<sequence length="191" mass="20647">MIAALFAIALQSADVPAAPAAPGDGQMRVFDMLCNRLFPDDAQVEAAMAKLPGARALTAAELRIYLKDDPGRGWDIPMTDGSRMIVTIEAPPYHACAVRVTHTDGRVDERAWKRLLTAAEARGGGGFVAVPVRSATFGNVRSEISGIQKQRPEGGAEALYLFRTTPIDPVRHPNYGVELRMVRQLIVPAAR</sequence>
<dbReference type="RefSeq" id="WP_058754850.1">
    <property type="nucleotide sequence ID" value="NZ_LDTB01000010.1"/>
</dbReference>
<proteinExistence type="predicted"/>
<dbReference type="Proteomes" id="UP000074310">
    <property type="component" value="Unassembled WGS sequence"/>
</dbReference>
<comment type="caution">
    <text evidence="1">The sequence shown here is derived from an EMBL/GenBank/DDBJ whole genome shotgun (WGS) entry which is preliminary data.</text>
</comment>
<organism evidence="1 2">
    <name type="scientific">Sphingomonas endophytica</name>
    <dbReference type="NCBI Taxonomy" id="869719"/>
    <lineage>
        <taxon>Bacteria</taxon>
        <taxon>Pseudomonadati</taxon>
        <taxon>Pseudomonadota</taxon>
        <taxon>Alphaproteobacteria</taxon>
        <taxon>Sphingomonadales</taxon>
        <taxon>Sphingomonadaceae</taxon>
        <taxon>Sphingomonas</taxon>
    </lineage>
</organism>
<dbReference type="EMBL" id="LDTB01000010">
    <property type="protein sequence ID" value="KTT74718.1"/>
    <property type="molecule type" value="Genomic_DNA"/>
</dbReference>
<protein>
    <submittedName>
        <fullName evidence="1">Uncharacterized protein</fullName>
    </submittedName>
</protein>
<evidence type="ECO:0000313" key="2">
    <source>
        <dbReference type="Proteomes" id="UP000074310"/>
    </source>
</evidence>